<evidence type="ECO:0000259" key="6">
    <source>
        <dbReference type="Pfam" id="PF25944"/>
    </source>
</evidence>
<evidence type="ECO:0000256" key="1">
    <source>
        <dbReference type="ARBA" id="ARBA00004519"/>
    </source>
</evidence>
<dbReference type="Gene3D" id="2.40.30.170">
    <property type="match status" value="1"/>
</dbReference>
<organism evidence="8 9">
    <name type="scientific">Pseudomonas pohangensis</name>
    <dbReference type="NCBI Taxonomy" id="364197"/>
    <lineage>
        <taxon>Bacteria</taxon>
        <taxon>Pseudomonadati</taxon>
        <taxon>Pseudomonadota</taxon>
        <taxon>Gammaproteobacteria</taxon>
        <taxon>Pseudomonadales</taxon>
        <taxon>Pseudomonadaceae</taxon>
        <taxon>Pseudomonas</taxon>
    </lineage>
</organism>
<evidence type="ECO:0000259" key="4">
    <source>
        <dbReference type="Pfam" id="PF25876"/>
    </source>
</evidence>
<dbReference type="Pfam" id="PF25876">
    <property type="entry name" value="HH_MFP_RND"/>
    <property type="match status" value="1"/>
</dbReference>
<dbReference type="InterPro" id="IPR058624">
    <property type="entry name" value="MdtA-like_HH"/>
</dbReference>
<keyword evidence="3" id="KW-0175">Coiled coil</keyword>
<dbReference type="Proteomes" id="UP000243232">
    <property type="component" value="Chromosome I"/>
</dbReference>
<evidence type="ECO:0000259" key="7">
    <source>
        <dbReference type="Pfam" id="PF25967"/>
    </source>
</evidence>
<evidence type="ECO:0000313" key="8">
    <source>
        <dbReference type="EMBL" id="SDU27399.1"/>
    </source>
</evidence>
<dbReference type="InterPro" id="IPR058627">
    <property type="entry name" value="MdtA-like_C"/>
</dbReference>
<dbReference type="Pfam" id="PF25917">
    <property type="entry name" value="BSH_RND"/>
    <property type="match status" value="1"/>
</dbReference>
<feature type="domain" description="Multidrug resistance protein MdtA-like barrel-sandwich hybrid" evidence="5">
    <location>
        <begin position="56"/>
        <end position="192"/>
    </location>
</feature>
<dbReference type="PANTHER" id="PTHR30158">
    <property type="entry name" value="ACRA/E-RELATED COMPONENT OF DRUG EFFLUX TRANSPORTER"/>
    <property type="match status" value="1"/>
</dbReference>
<dbReference type="InterPro" id="IPR006143">
    <property type="entry name" value="RND_pump_MFP"/>
</dbReference>
<dbReference type="FunFam" id="2.40.420.20:FF:000001">
    <property type="entry name" value="Efflux RND transporter periplasmic adaptor subunit"/>
    <property type="match status" value="1"/>
</dbReference>
<dbReference type="InterPro" id="IPR058625">
    <property type="entry name" value="MdtA-like_BSH"/>
</dbReference>
<comment type="subcellular location">
    <subcellularLocation>
        <location evidence="1">Cell inner membrane</location>
        <topology evidence="1">Lipid-anchor</topology>
    </subcellularLocation>
</comment>
<evidence type="ECO:0000313" key="9">
    <source>
        <dbReference type="Proteomes" id="UP000243232"/>
    </source>
</evidence>
<dbReference type="GO" id="GO:0022857">
    <property type="term" value="F:transmembrane transporter activity"/>
    <property type="evidence" value="ECO:0007669"/>
    <property type="project" value="InterPro"/>
</dbReference>
<dbReference type="GO" id="GO:0046677">
    <property type="term" value="P:response to antibiotic"/>
    <property type="evidence" value="ECO:0007669"/>
    <property type="project" value="TreeGrafter"/>
</dbReference>
<dbReference type="OrthoDB" id="9800613at2"/>
<dbReference type="Gene3D" id="2.40.420.20">
    <property type="match status" value="1"/>
</dbReference>
<gene>
    <name evidence="8" type="ORF">SAMN05216296_2786</name>
</gene>
<dbReference type="STRING" id="364197.SAMN05216296_2786"/>
<keyword evidence="9" id="KW-1185">Reference proteome</keyword>
<accession>A0A1H2H6N4</accession>
<evidence type="ECO:0000256" key="3">
    <source>
        <dbReference type="ARBA" id="ARBA00023054"/>
    </source>
</evidence>
<name>A0A1H2H6N4_9PSED</name>
<protein>
    <submittedName>
        <fullName evidence="8">Membrane fusion protein, multidrug efflux system</fullName>
    </submittedName>
</protein>
<comment type="similarity">
    <text evidence="2">Belongs to the membrane fusion protein (MFP) (TC 8.A.1) family.</text>
</comment>
<feature type="domain" description="Multidrug resistance protein MdtA-like C-terminal permuted SH3" evidence="7">
    <location>
        <begin position="296"/>
        <end position="355"/>
    </location>
</feature>
<dbReference type="SUPFAM" id="SSF111369">
    <property type="entry name" value="HlyD-like secretion proteins"/>
    <property type="match status" value="1"/>
</dbReference>
<evidence type="ECO:0000259" key="5">
    <source>
        <dbReference type="Pfam" id="PF25917"/>
    </source>
</evidence>
<dbReference type="GO" id="GO:0005886">
    <property type="term" value="C:plasma membrane"/>
    <property type="evidence" value="ECO:0007669"/>
    <property type="project" value="UniProtKB-SubCell"/>
</dbReference>
<dbReference type="Gene3D" id="2.40.50.100">
    <property type="match status" value="1"/>
</dbReference>
<dbReference type="RefSeq" id="WP_090196516.1">
    <property type="nucleotide sequence ID" value="NZ_LT629785.1"/>
</dbReference>
<dbReference type="Gene3D" id="1.10.287.470">
    <property type="entry name" value="Helix hairpin bin"/>
    <property type="match status" value="1"/>
</dbReference>
<dbReference type="Pfam" id="PF25944">
    <property type="entry name" value="Beta-barrel_RND"/>
    <property type="match status" value="1"/>
</dbReference>
<evidence type="ECO:0000256" key="2">
    <source>
        <dbReference type="ARBA" id="ARBA00009477"/>
    </source>
</evidence>
<dbReference type="EMBL" id="LT629785">
    <property type="protein sequence ID" value="SDU27399.1"/>
    <property type="molecule type" value="Genomic_DNA"/>
</dbReference>
<dbReference type="AlphaFoldDB" id="A0A1H2H6N4"/>
<feature type="domain" description="Multidrug resistance protein MdtA-like beta-barrel" evidence="6">
    <location>
        <begin position="202"/>
        <end position="289"/>
    </location>
</feature>
<reference evidence="9" key="1">
    <citation type="submission" date="2016-10" db="EMBL/GenBank/DDBJ databases">
        <authorList>
            <person name="Varghese N."/>
            <person name="Submissions S."/>
        </authorList>
    </citation>
    <scope>NUCLEOTIDE SEQUENCE [LARGE SCALE GENOMIC DNA]</scope>
    <source>
        <strain evidence="9">DSM 17875</strain>
    </source>
</reference>
<dbReference type="PROSITE" id="PS51257">
    <property type="entry name" value="PROKAR_LIPOPROTEIN"/>
    <property type="match status" value="1"/>
</dbReference>
<dbReference type="Pfam" id="PF25967">
    <property type="entry name" value="RND-MFP_C"/>
    <property type="match status" value="1"/>
</dbReference>
<feature type="domain" description="Multidrug resistance protein MdtA-like alpha-helical hairpin" evidence="4">
    <location>
        <begin position="96"/>
        <end position="166"/>
    </location>
</feature>
<dbReference type="NCBIfam" id="TIGR01730">
    <property type="entry name" value="RND_mfp"/>
    <property type="match status" value="1"/>
</dbReference>
<sequence length="378" mass="41141">MRWLPVALVALAFVSACSKDEPKEVERPPVDVTVIKVEPKDTQVIPEYDGQTLSSRQVTIMARVDGFLDKRVYTEGSMVKAGEVMFLQDPRPFQAQLDAAKGALAAQQARWHTAQKNLARVKPLVKLNALSQKDLDDAIGSELSAAASVQTARADVEQAQLNLNYTTITSPLAGRSSYARVQEGAYVSFSNNLLTYVDQVDPIYVHFSLSENQLLEISGMVESGILQQPKDMNYEVRLKLADGKDYGHSGRITFADADFNTSTGTYLLRATLPNPDAELRPGQFVRVSLLGSIALNAILVPQQAVLQGDKGHFVIVVDKDSKAQVRPVEVGSWYRDQWFINSGLAAGDVVVVDGMIKLAPGARVKATEASDKPAPAAK</sequence>
<dbReference type="InterPro" id="IPR058626">
    <property type="entry name" value="MdtA-like_b-barrel"/>
</dbReference>
<proteinExistence type="inferred from homology"/>